<keyword evidence="6" id="KW-0969">Cilium</keyword>
<reference evidence="6 7" key="1">
    <citation type="submission" date="2015-09" db="EMBL/GenBank/DDBJ databases">
        <authorList>
            <person name="Jackson K.R."/>
            <person name="Lunt B.L."/>
            <person name="Fisher J.N.B."/>
            <person name="Gardner A.V."/>
            <person name="Bailey M.E."/>
            <person name="Deus L.M."/>
            <person name="Earl A.S."/>
            <person name="Gibby P.D."/>
            <person name="Hartmann K.A."/>
            <person name="Liu J.E."/>
            <person name="Manci A.M."/>
            <person name="Nielsen D.A."/>
            <person name="Solomon M.B."/>
            <person name="Breakwell D.P."/>
            <person name="Burnett S.H."/>
            <person name="Grose J.H."/>
        </authorList>
    </citation>
    <scope>NUCLEOTIDE SEQUENCE [LARGE SCALE GENOMIC DNA]</scope>
    <source>
        <strain evidence="6 7">CECT 7799</strain>
    </source>
</reference>
<keyword evidence="6" id="KW-0282">Flagellum</keyword>
<dbReference type="GO" id="GO:0044780">
    <property type="term" value="P:bacterial-type flagellum assembly"/>
    <property type="evidence" value="ECO:0007669"/>
    <property type="project" value="InterPro"/>
</dbReference>
<dbReference type="InterPro" id="IPR013974">
    <property type="entry name" value="SAF"/>
</dbReference>
<feature type="domain" description="SAF" evidence="5">
    <location>
        <begin position="19"/>
        <end position="77"/>
    </location>
</feature>
<dbReference type="GO" id="GO:0042597">
    <property type="term" value="C:periplasmic space"/>
    <property type="evidence" value="ECO:0007669"/>
    <property type="project" value="UniProtKB-SubCell"/>
</dbReference>
<dbReference type="Proteomes" id="UP000049455">
    <property type="component" value="Unassembled WGS sequence"/>
</dbReference>
<dbReference type="PANTHER" id="PTHR36307:SF1">
    <property type="entry name" value="FLAGELLA BASAL BODY P-RING FORMATION PROTEIN FLGA"/>
    <property type="match status" value="1"/>
</dbReference>
<dbReference type="OrthoDB" id="7619725at2"/>
<proteinExistence type="inferred from homology"/>
<dbReference type="SMART" id="SM00858">
    <property type="entry name" value="SAF"/>
    <property type="match status" value="1"/>
</dbReference>
<comment type="subcellular location">
    <subcellularLocation>
        <location evidence="1 4">Periplasm</location>
    </subcellularLocation>
</comment>
<keyword evidence="2 4" id="KW-0732">Signal</keyword>
<comment type="function">
    <text evidence="4">Involved in the assembly process of the P-ring formation. It may associate with FlgF on the rod constituting a structure essential for the P-ring assembly or may act as a modulator protein for the P-ring assembly.</text>
</comment>
<dbReference type="NCBIfam" id="TIGR03170">
    <property type="entry name" value="flgA_cterm"/>
    <property type="match status" value="1"/>
</dbReference>
<dbReference type="PANTHER" id="PTHR36307">
    <property type="entry name" value="FLAGELLA BASAL BODY P-RING FORMATION PROTEIN FLGA"/>
    <property type="match status" value="1"/>
</dbReference>
<sequence>MIRLLLFAALIGTASTSAAETVTVLHPVRAGMSLDSGDLGFLDQDAADAFADPRDVIGLEARVNLFPGRPIRTRDVGLPTVVTRNAVVPLVYRRAGLTITLEGRALQRAGEGEPVRVMNLSSRNTVTGIATAAGAVVVN</sequence>
<dbReference type="EMBL" id="CYPR01000228">
    <property type="protein sequence ID" value="CUH40652.1"/>
    <property type="molecule type" value="Genomic_DNA"/>
</dbReference>
<dbReference type="AlphaFoldDB" id="A0A0M7BFT9"/>
<name>A0A0M7BFT9_9RHOB</name>
<gene>
    <name evidence="6" type="ORF">JSE7799_03387</name>
</gene>
<feature type="chain" id="PRO_5005732236" description="Flagella basal body P-ring formation protein FlgA" evidence="4">
    <location>
        <begin position="20"/>
        <end position="139"/>
    </location>
</feature>
<dbReference type="InterPro" id="IPR017585">
    <property type="entry name" value="SAF_FlgA"/>
</dbReference>
<comment type="similarity">
    <text evidence="4">Belongs to the FlgA family.</text>
</comment>
<dbReference type="STRING" id="313367.JSE7799_03387"/>
<evidence type="ECO:0000256" key="4">
    <source>
        <dbReference type="RuleBase" id="RU362063"/>
    </source>
</evidence>
<dbReference type="Pfam" id="PF13144">
    <property type="entry name" value="ChapFlgA"/>
    <property type="match status" value="1"/>
</dbReference>
<evidence type="ECO:0000313" key="7">
    <source>
        <dbReference type="Proteomes" id="UP000049455"/>
    </source>
</evidence>
<protein>
    <recommendedName>
        <fullName evidence="4">Flagella basal body P-ring formation protein FlgA</fullName>
    </recommendedName>
</protein>
<evidence type="ECO:0000313" key="6">
    <source>
        <dbReference type="EMBL" id="CUH40652.1"/>
    </source>
</evidence>
<keyword evidence="7" id="KW-1185">Reference proteome</keyword>
<evidence type="ECO:0000259" key="5">
    <source>
        <dbReference type="SMART" id="SM00858"/>
    </source>
</evidence>
<dbReference type="Gene3D" id="2.30.30.760">
    <property type="match status" value="1"/>
</dbReference>
<keyword evidence="4" id="KW-1005">Bacterial flagellum biogenesis</keyword>
<dbReference type="InterPro" id="IPR039246">
    <property type="entry name" value="Flagellar_FlgA"/>
</dbReference>
<organism evidence="6 7">
    <name type="scientific">Jannaschia seosinensis</name>
    <dbReference type="NCBI Taxonomy" id="313367"/>
    <lineage>
        <taxon>Bacteria</taxon>
        <taxon>Pseudomonadati</taxon>
        <taxon>Pseudomonadota</taxon>
        <taxon>Alphaproteobacteria</taxon>
        <taxon>Rhodobacterales</taxon>
        <taxon>Roseobacteraceae</taxon>
        <taxon>Jannaschia</taxon>
    </lineage>
</organism>
<evidence type="ECO:0000256" key="3">
    <source>
        <dbReference type="ARBA" id="ARBA00022764"/>
    </source>
</evidence>
<keyword evidence="6" id="KW-0966">Cell projection</keyword>
<dbReference type="RefSeq" id="WP_055664660.1">
    <property type="nucleotide sequence ID" value="NZ_CYPR01000228.1"/>
</dbReference>
<feature type="signal peptide" evidence="4">
    <location>
        <begin position="1"/>
        <end position="19"/>
    </location>
</feature>
<keyword evidence="3 4" id="KW-0574">Periplasm</keyword>
<accession>A0A0M7BFT9</accession>
<evidence type="ECO:0000256" key="1">
    <source>
        <dbReference type="ARBA" id="ARBA00004418"/>
    </source>
</evidence>
<evidence type="ECO:0000256" key="2">
    <source>
        <dbReference type="ARBA" id="ARBA00022729"/>
    </source>
</evidence>